<reference evidence="1 2" key="1">
    <citation type="submission" date="2020-01" db="EMBL/GenBank/DDBJ databases">
        <title>Complete and circular genome sequences of six lactobacillus isolates from horses.</title>
        <authorList>
            <person name="Hassan H.M."/>
        </authorList>
    </citation>
    <scope>NUCLEOTIDE SEQUENCE [LARGE SCALE GENOMIC DNA]</scope>
    <source>
        <strain evidence="1 2">1D</strain>
    </source>
</reference>
<name>A0A7H9E884_9LACO</name>
<proteinExistence type="predicted"/>
<dbReference type="EMBL" id="CP047415">
    <property type="protein sequence ID" value="QLL73844.1"/>
    <property type="molecule type" value="Genomic_DNA"/>
</dbReference>
<evidence type="ECO:0000313" key="1">
    <source>
        <dbReference type="EMBL" id="QLL73844.1"/>
    </source>
</evidence>
<dbReference type="RefSeq" id="WP_180862077.1">
    <property type="nucleotide sequence ID" value="NZ_CP047415.1"/>
</dbReference>
<accession>A0A7H9E884</accession>
<dbReference type="AlphaFoldDB" id="A0A7H9E884"/>
<sequence>MENNFSFKQAICFEYIVRNINLNLRVVWILDNRLVCFDLLPTDDQNNMIVYSAYSDSDTDYQYANSNELLSETLQKYRQNGGCDKFTHQYAFRNNPDMLLRNIYEFIQSNSADIESINFDGRQTLYKFNDLYSKVKLPFRIYSESDKLRPISLLESSQN</sequence>
<gene>
    <name evidence="1" type="ORF">GTO85_05435</name>
</gene>
<dbReference type="Proteomes" id="UP000510660">
    <property type="component" value="Chromosome"/>
</dbReference>
<protein>
    <submittedName>
        <fullName evidence="1">Uncharacterized protein</fullName>
    </submittedName>
</protein>
<organism evidence="1 2">
    <name type="scientific">Lactobacillus crispatus</name>
    <dbReference type="NCBI Taxonomy" id="47770"/>
    <lineage>
        <taxon>Bacteria</taxon>
        <taxon>Bacillati</taxon>
        <taxon>Bacillota</taxon>
        <taxon>Bacilli</taxon>
        <taxon>Lactobacillales</taxon>
        <taxon>Lactobacillaceae</taxon>
        <taxon>Lactobacillus</taxon>
    </lineage>
</organism>
<evidence type="ECO:0000313" key="2">
    <source>
        <dbReference type="Proteomes" id="UP000510660"/>
    </source>
</evidence>